<proteinExistence type="predicted"/>
<sequence>MGHDLLALRLMNQTDLVILAVYLISIYYVLLQAWESIPIVRSTVIKHEGNLYDYEALKDFVDVKFKVDGSYAFDKQPTQLPTTVSNKSSTATITVDWERGSLRNFQGGDRRLVRVIDGMQKGDQSQVQASSSISPKRSLSVVLTAEDLLEANAETGRLSATRPVVDIQKLAQDQAAKPKDKADAERIQKLKNLYGDFLAGKEPLRFSLRLPLQITNIVEGSKKDIWGFVDCNFSVAFSRKTRLDQMPWNPKK</sequence>
<evidence type="ECO:0000313" key="1">
    <source>
        <dbReference type="EMBL" id="MBW4468275.1"/>
    </source>
</evidence>
<gene>
    <name evidence="1" type="ORF">KME07_22845</name>
</gene>
<protein>
    <submittedName>
        <fullName evidence="1">Uncharacterized protein</fullName>
    </submittedName>
</protein>
<name>A0A951PFV7_9CYAN</name>
<organism evidence="1 2">
    <name type="scientific">Pegethrix bostrychoides GSE-TBD4-15B</name>
    <dbReference type="NCBI Taxonomy" id="2839662"/>
    <lineage>
        <taxon>Bacteria</taxon>
        <taxon>Bacillati</taxon>
        <taxon>Cyanobacteriota</taxon>
        <taxon>Cyanophyceae</taxon>
        <taxon>Oculatellales</taxon>
        <taxon>Oculatellaceae</taxon>
        <taxon>Pegethrix</taxon>
    </lineage>
</organism>
<dbReference type="Proteomes" id="UP000707356">
    <property type="component" value="Unassembled WGS sequence"/>
</dbReference>
<dbReference type="AlphaFoldDB" id="A0A951PFV7"/>
<dbReference type="EMBL" id="JAHHHV010000086">
    <property type="protein sequence ID" value="MBW4468275.1"/>
    <property type="molecule type" value="Genomic_DNA"/>
</dbReference>
<reference evidence="1" key="2">
    <citation type="journal article" date="2022" name="Microbiol. Resour. Announc.">
        <title>Metagenome Sequencing to Explore Phylogenomics of Terrestrial Cyanobacteria.</title>
        <authorList>
            <person name="Ward R.D."/>
            <person name="Stajich J.E."/>
            <person name="Johansen J.R."/>
            <person name="Huntemann M."/>
            <person name="Clum A."/>
            <person name="Foster B."/>
            <person name="Foster B."/>
            <person name="Roux S."/>
            <person name="Palaniappan K."/>
            <person name="Varghese N."/>
            <person name="Mukherjee S."/>
            <person name="Reddy T.B.K."/>
            <person name="Daum C."/>
            <person name="Copeland A."/>
            <person name="Chen I.A."/>
            <person name="Ivanova N.N."/>
            <person name="Kyrpides N.C."/>
            <person name="Shapiro N."/>
            <person name="Eloe-Fadrosh E.A."/>
            <person name="Pietrasiak N."/>
        </authorList>
    </citation>
    <scope>NUCLEOTIDE SEQUENCE</scope>
    <source>
        <strain evidence="1">GSE-TBD4-15B</strain>
    </source>
</reference>
<accession>A0A951PFV7</accession>
<evidence type="ECO:0000313" key="2">
    <source>
        <dbReference type="Proteomes" id="UP000707356"/>
    </source>
</evidence>
<reference evidence="1" key="1">
    <citation type="submission" date="2021-05" db="EMBL/GenBank/DDBJ databases">
        <authorList>
            <person name="Pietrasiak N."/>
            <person name="Ward R."/>
            <person name="Stajich J.E."/>
            <person name="Kurbessoian T."/>
        </authorList>
    </citation>
    <scope>NUCLEOTIDE SEQUENCE</scope>
    <source>
        <strain evidence="1">GSE-TBD4-15B</strain>
    </source>
</reference>
<comment type="caution">
    <text evidence="1">The sequence shown here is derived from an EMBL/GenBank/DDBJ whole genome shotgun (WGS) entry which is preliminary data.</text>
</comment>